<reference evidence="7 8" key="1">
    <citation type="submission" date="2018-10" db="EMBL/GenBank/DDBJ databases">
        <title>Butyricimonas faecalis sp. nov., isolated from human faeces and emended description of the genus Butyricimonas.</title>
        <authorList>
            <person name="Le Roy T."/>
            <person name="Van der Smissen P."/>
            <person name="Paquot A."/>
            <person name="Delzenne N."/>
            <person name="Muccioli G."/>
            <person name="Collet J.-F."/>
            <person name="Cani P.D."/>
        </authorList>
    </citation>
    <scope>NUCLEOTIDE SEQUENCE [LARGE SCALE GENOMIC DNA]</scope>
    <source>
        <strain evidence="7 8">H184</strain>
    </source>
</reference>
<evidence type="ECO:0000259" key="5">
    <source>
        <dbReference type="Pfam" id="PF04542"/>
    </source>
</evidence>
<dbReference type="PANTHER" id="PTHR43133">
    <property type="entry name" value="RNA POLYMERASE ECF-TYPE SIGMA FACTO"/>
    <property type="match status" value="1"/>
</dbReference>
<gene>
    <name evidence="7" type="ORF">D8S85_10055</name>
</gene>
<dbReference type="GO" id="GO:0016987">
    <property type="term" value="F:sigma factor activity"/>
    <property type="evidence" value="ECO:0007669"/>
    <property type="project" value="UniProtKB-KW"/>
</dbReference>
<dbReference type="KEGG" id="buy:D8S85_10055"/>
<dbReference type="InterPro" id="IPR007627">
    <property type="entry name" value="RNA_pol_sigma70_r2"/>
</dbReference>
<dbReference type="PANTHER" id="PTHR43133:SF46">
    <property type="entry name" value="RNA POLYMERASE SIGMA-70 FACTOR ECF SUBFAMILY"/>
    <property type="match status" value="1"/>
</dbReference>
<dbReference type="EMBL" id="CP032819">
    <property type="protein sequence ID" value="AZS29855.1"/>
    <property type="molecule type" value="Genomic_DNA"/>
</dbReference>
<accession>A0A3Q9IQS4</accession>
<dbReference type="InterPro" id="IPR013325">
    <property type="entry name" value="RNA_pol_sigma_r2"/>
</dbReference>
<comment type="similarity">
    <text evidence="1">Belongs to the sigma-70 factor family. ECF subfamily.</text>
</comment>
<dbReference type="SUPFAM" id="SSF88946">
    <property type="entry name" value="Sigma2 domain of RNA polymerase sigma factors"/>
    <property type="match status" value="1"/>
</dbReference>
<keyword evidence="3" id="KW-0731">Sigma factor</keyword>
<keyword evidence="2" id="KW-0805">Transcription regulation</keyword>
<name>A0A3Q9IQS4_9BACT</name>
<evidence type="ECO:0000256" key="1">
    <source>
        <dbReference type="ARBA" id="ARBA00010641"/>
    </source>
</evidence>
<evidence type="ECO:0000313" key="8">
    <source>
        <dbReference type="Proteomes" id="UP000270673"/>
    </source>
</evidence>
<dbReference type="OrthoDB" id="1045557at2"/>
<keyword evidence="4" id="KW-0804">Transcription</keyword>
<dbReference type="Gene3D" id="1.10.1740.10">
    <property type="match status" value="1"/>
</dbReference>
<dbReference type="SUPFAM" id="SSF88659">
    <property type="entry name" value="Sigma3 and sigma4 domains of RNA polymerase sigma factors"/>
    <property type="match status" value="1"/>
</dbReference>
<dbReference type="InterPro" id="IPR036388">
    <property type="entry name" value="WH-like_DNA-bd_sf"/>
</dbReference>
<dbReference type="GO" id="GO:0003677">
    <property type="term" value="F:DNA binding"/>
    <property type="evidence" value="ECO:0007669"/>
    <property type="project" value="InterPro"/>
</dbReference>
<feature type="domain" description="RNA polymerase sigma-70 region 2" evidence="5">
    <location>
        <begin position="27"/>
        <end position="91"/>
    </location>
</feature>
<dbReference type="RefSeq" id="WP_106480579.1">
    <property type="nucleotide sequence ID" value="NZ_CP032819.1"/>
</dbReference>
<protein>
    <submittedName>
        <fullName evidence="7">Sigma-70 family RNA polymerase sigma factor</fullName>
    </submittedName>
</protein>
<dbReference type="NCBIfam" id="TIGR02937">
    <property type="entry name" value="sigma70-ECF"/>
    <property type="match status" value="1"/>
</dbReference>
<keyword evidence="8" id="KW-1185">Reference proteome</keyword>
<evidence type="ECO:0000256" key="3">
    <source>
        <dbReference type="ARBA" id="ARBA00023082"/>
    </source>
</evidence>
<dbReference type="GO" id="GO:0006352">
    <property type="term" value="P:DNA-templated transcription initiation"/>
    <property type="evidence" value="ECO:0007669"/>
    <property type="project" value="InterPro"/>
</dbReference>
<evidence type="ECO:0000256" key="2">
    <source>
        <dbReference type="ARBA" id="ARBA00023015"/>
    </source>
</evidence>
<dbReference type="InterPro" id="IPR014284">
    <property type="entry name" value="RNA_pol_sigma-70_dom"/>
</dbReference>
<evidence type="ECO:0000259" key="6">
    <source>
        <dbReference type="Pfam" id="PF08281"/>
    </source>
</evidence>
<dbReference type="Pfam" id="PF04542">
    <property type="entry name" value="Sigma70_r2"/>
    <property type="match status" value="1"/>
</dbReference>
<dbReference type="InterPro" id="IPR013249">
    <property type="entry name" value="RNA_pol_sigma70_r4_t2"/>
</dbReference>
<dbReference type="Pfam" id="PF08281">
    <property type="entry name" value="Sigma70_r4_2"/>
    <property type="match status" value="1"/>
</dbReference>
<dbReference type="InterPro" id="IPR013324">
    <property type="entry name" value="RNA_pol_sigma_r3/r4-like"/>
</dbReference>
<dbReference type="Gene3D" id="1.10.10.10">
    <property type="entry name" value="Winged helix-like DNA-binding domain superfamily/Winged helix DNA-binding domain"/>
    <property type="match status" value="1"/>
</dbReference>
<sequence length="185" mass="21700">MGILNEQELKEIGCRVKKGDHEAFHTLYRCYFERYVRYAMRYTCDVEEAADLVQNAFFSLWENLSQYDENKNIFLYLLIIVKNNCLNYLRSIKIKDSHGDKIVEAMLFSGVDDEGVDDDIRARLKLVLQELPDKGRFVLLEHIVEGKKVKDIALEMDVAESTVKTHLKRSLKYLREHLSFILFSV</sequence>
<dbReference type="InterPro" id="IPR039425">
    <property type="entry name" value="RNA_pol_sigma-70-like"/>
</dbReference>
<feature type="domain" description="RNA polymerase sigma factor 70 region 4 type 2" evidence="6">
    <location>
        <begin position="123"/>
        <end position="174"/>
    </location>
</feature>
<proteinExistence type="inferred from homology"/>
<dbReference type="AlphaFoldDB" id="A0A3Q9IQS4"/>
<evidence type="ECO:0000313" key="7">
    <source>
        <dbReference type="EMBL" id="AZS29855.1"/>
    </source>
</evidence>
<organism evidence="7 8">
    <name type="scientific">Butyricimonas faecalis</name>
    <dbReference type="NCBI Taxonomy" id="2093856"/>
    <lineage>
        <taxon>Bacteria</taxon>
        <taxon>Pseudomonadati</taxon>
        <taxon>Bacteroidota</taxon>
        <taxon>Bacteroidia</taxon>
        <taxon>Bacteroidales</taxon>
        <taxon>Odoribacteraceae</taxon>
        <taxon>Butyricimonas</taxon>
    </lineage>
</organism>
<evidence type="ECO:0000256" key="4">
    <source>
        <dbReference type="ARBA" id="ARBA00023163"/>
    </source>
</evidence>
<dbReference type="Proteomes" id="UP000270673">
    <property type="component" value="Chromosome"/>
</dbReference>